<sequence>PDKETPDFDFVFVIGKMQASLQGKDNDIRQLKNQLFELQANCRDTECTIKVRTTDSQLTKVTDPATNLQAQNDRFRAENDKVKQHYKQLHLKESVETIRDIIKEAKVVKPLDRSIVYACRYTQHSQELLEYAIVICPPGSQPRAKQLARTPLIRKKQVTAIKPFNRLNSNKNKHVVTQKLQKTNVPVPHSIRVKRCLKASGSQPKSNHKTNRISPAKG</sequence>
<accession>A0A699RZH5</accession>
<proteinExistence type="predicted"/>
<dbReference type="EMBL" id="BKCJ011126836">
    <property type="protein sequence ID" value="GFC90521.1"/>
    <property type="molecule type" value="Genomic_DNA"/>
</dbReference>
<protein>
    <recommendedName>
        <fullName evidence="4">Integrase, catalytic region, zinc finger, CCHC-type, peptidase aspartic, catalytic</fullName>
    </recommendedName>
</protein>
<reference evidence="3" key="1">
    <citation type="journal article" date="2019" name="Sci. Rep.">
        <title>Draft genome of Tanacetum cinerariifolium, the natural source of mosquito coil.</title>
        <authorList>
            <person name="Yamashiro T."/>
            <person name="Shiraishi A."/>
            <person name="Satake H."/>
            <person name="Nakayama K."/>
        </authorList>
    </citation>
    <scope>NUCLEOTIDE SEQUENCE</scope>
</reference>
<feature type="non-terminal residue" evidence="3">
    <location>
        <position position="1"/>
    </location>
</feature>
<feature type="non-terminal residue" evidence="3">
    <location>
        <position position="218"/>
    </location>
</feature>
<organism evidence="3">
    <name type="scientific">Tanacetum cinerariifolium</name>
    <name type="common">Dalmatian daisy</name>
    <name type="synonym">Chrysanthemum cinerariifolium</name>
    <dbReference type="NCBI Taxonomy" id="118510"/>
    <lineage>
        <taxon>Eukaryota</taxon>
        <taxon>Viridiplantae</taxon>
        <taxon>Streptophyta</taxon>
        <taxon>Embryophyta</taxon>
        <taxon>Tracheophyta</taxon>
        <taxon>Spermatophyta</taxon>
        <taxon>Magnoliopsida</taxon>
        <taxon>eudicotyledons</taxon>
        <taxon>Gunneridae</taxon>
        <taxon>Pentapetalae</taxon>
        <taxon>asterids</taxon>
        <taxon>campanulids</taxon>
        <taxon>Asterales</taxon>
        <taxon>Asteraceae</taxon>
        <taxon>Asteroideae</taxon>
        <taxon>Anthemideae</taxon>
        <taxon>Anthemidinae</taxon>
        <taxon>Tanacetum</taxon>
    </lineage>
</organism>
<evidence type="ECO:0000256" key="1">
    <source>
        <dbReference type="SAM" id="Coils"/>
    </source>
</evidence>
<evidence type="ECO:0000256" key="2">
    <source>
        <dbReference type="SAM" id="MobiDB-lite"/>
    </source>
</evidence>
<evidence type="ECO:0008006" key="4">
    <source>
        <dbReference type="Google" id="ProtNLM"/>
    </source>
</evidence>
<evidence type="ECO:0000313" key="3">
    <source>
        <dbReference type="EMBL" id="GFC90521.1"/>
    </source>
</evidence>
<feature type="coiled-coil region" evidence="1">
    <location>
        <begin position="14"/>
        <end position="85"/>
    </location>
</feature>
<name>A0A699RZH5_TANCI</name>
<dbReference type="AlphaFoldDB" id="A0A699RZH5"/>
<gene>
    <name evidence="3" type="ORF">Tci_862491</name>
</gene>
<feature type="region of interest" description="Disordered" evidence="2">
    <location>
        <begin position="198"/>
        <end position="218"/>
    </location>
</feature>
<comment type="caution">
    <text evidence="3">The sequence shown here is derived from an EMBL/GenBank/DDBJ whole genome shotgun (WGS) entry which is preliminary data.</text>
</comment>
<keyword evidence="1" id="KW-0175">Coiled coil</keyword>